<gene>
    <name evidence="1" type="ORF">vB_SscM-1_062</name>
</gene>
<organism evidence="1 2">
    <name type="scientific">Staphylococcus phage vB_SscM-1</name>
    <dbReference type="NCBI Taxonomy" id="1868844"/>
    <lineage>
        <taxon>Viruses</taxon>
        <taxon>Duplodnaviria</taxon>
        <taxon>Heunggongvirae</taxon>
        <taxon>Uroviricota</taxon>
        <taxon>Caudoviricetes</taxon>
        <taxon>Herelleviridae</taxon>
        <taxon>Twortvirinae</taxon>
        <taxon>Sciuriunavirus</taxon>
        <taxon>Sciuriunavirus SscM1</taxon>
    </lineage>
</organism>
<dbReference type="InterPro" id="IPR039470">
    <property type="entry name" value="Nuc_deoxyri_tr2"/>
</dbReference>
<reference evidence="2" key="1">
    <citation type="submission" date="2016-04" db="EMBL/GenBank/DDBJ databases">
        <authorList>
            <person name="Gasior T."/>
        </authorList>
    </citation>
    <scope>NUCLEOTIDE SEQUENCE [LARGE SCALE GENOMIC DNA]</scope>
</reference>
<sequence length="189" mass="21435">MTNEVKELQVYLAGDMLHKAQFEYRKKQKEELEGIIGISVYNPSSNNDINDKKNANTDKLAERIVEHDTVAIENADIYVIDVPTADAGGRGTVAEIGQIFQMKRDAENLLNYDLTPELLNYVEDILKKPVFMYSDDIRWNTADMTDHPDRVPSSFNAYVYGQVQYLTKGKGIISWEEIVKELEEIGGGI</sequence>
<protein>
    <submittedName>
        <fullName evidence="1">Nucleoside 2-deoxyribosyltransferase</fullName>
    </submittedName>
</protein>
<dbReference type="Proteomes" id="UP000224459">
    <property type="component" value="Segment"/>
</dbReference>
<dbReference type="Gene3D" id="3.40.50.450">
    <property type="match status" value="1"/>
</dbReference>
<dbReference type="EMBL" id="KX171212">
    <property type="protein sequence ID" value="ANT44725.1"/>
    <property type="molecule type" value="Genomic_DNA"/>
</dbReference>
<keyword evidence="1" id="KW-0808">Transferase</keyword>
<keyword evidence="2" id="KW-1185">Reference proteome</keyword>
<accession>A0A1X9I9F9</accession>
<name>A0A1X9I9F9_9CAUD</name>
<dbReference type="SUPFAM" id="SSF52309">
    <property type="entry name" value="N-(deoxy)ribosyltransferase-like"/>
    <property type="match status" value="1"/>
</dbReference>
<evidence type="ECO:0000313" key="1">
    <source>
        <dbReference type="EMBL" id="ANT44725.1"/>
    </source>
</evidence>
<dbReference type="Pfam" id="PF15891">
    <property type="entry name" value="Nuc_deoxyri_tr2"/>
    <property type="match status" value="1"/>
</dbReference>
<proteinExistence type="predicted"/>
<evidence type="ECO:0000313" key="2">
    <source>
        <dbReference type="Proteomes" id="UP000224459"/>
    </source>
</evidence>
<dbReference type="GO" id="GO:0016740">
    <property type="term" value="F:transferase activity"/>
    <property type="evidence" value="ECO:0007669"/>
    <property type="project" value="UniProtKB-KW"/>
</dbReference>